<accession>K1RI91</accession>
<proteinExistence type="predicted"/>
<gene>
    <name evidence="1" type="ORF">OBE_15258</name>
</gene>
<name>K1RI91_9ZZZZ</name>
<dbReference type="AlphaFoldDB" id="K1RI91"/>
<reference evidence="1" key="1">
    <citation type="journal article" date="2013" name="Environ. Microbiol.">
        <title>Microbiota from the distal guts of lean and obese adolescents exhibit partial functional redundancy besides clear differences in community structure.</title>
        <authorList>
            <person name="Ferrer M."/>
            <person name="Ruiz A."/>
            <person name="Lanza F."/>
            <person name="Haange S.B."/>
            <person name="Oberbach A."/>
            <person name="Till H."/>
            <person name="Bargiela R."/>
            <person name="Campoy C."/>
            <person name="Segura M.T."/>
            <person name="Richter M."/>
            <person name="von Bergen M."/>
            <person name="Seifert J."/>
            <person name="Suarez A."/>
        </authorList>
    </citation>
    <scope>NUCLEOTIDE SEQUENCE</scope>
</reference>
<feature type="non-terminal residue" evidence="1">
    <location>
        <position position="123"/>
    </location>
</feature>
<dbReference type="Gene3D" id="3.20.20.80">
    <property type="entry name" value="Glycosidases"/>
    <property type="match status" value="1"/>
</dbReference>
<organism evidence="1">
    <name type="scientific">human gut metagenome</name>
    <dbReference type="NCBI Taxonomy" id="408170"/>
    <lineage>
        <taxon>unclassified sequences</taxon>
        <taxon>metagenomes</taxon>
        <taxon>organismal metagenomes</taxon>
    </lineage>
</organism>
<sequence>MSESGDYTLILTNDSDKPRYYDVCVRNIEKWDEELHCIETRGPEAGGRFDSSWFRVIDKIIPANNKTGCFYRLEVKPFSIMTCTTLGVESVNGTESVRARDNCPSHLELPYSDSFNYSSEFTR</sequence>
<protein>
    <submittedName>
        <fullName evidence="1">Uncharacterized protein</fullName>
    </submittedName>
</protein>
<dbReference type="EMBL" id="AJWZ01010485">
    <property type="protein sequence ID" value="EKC48302.1"/>
    <property type="molecule type" value="Genomic_DNA"/>
</dbReference>
<evidence type="ECO:0000313" key="1">
    <source>
        <dbReference type="EMBL" id="EKC48302.1"/>
    </source>
</evidence>
<comment type="caution">
    <text evidence="1">The sequence shown here is derived from an EMBL/GenBank/DDBJ whole genome shotgun (WGS) entry which is preliminary data.</text>
</comment>